<dbReference type="InterPro" id="IPR013122">
    <property type="entry name" value="PKD1_2_channel"/>
</dbReference>
<dbReference type="InterPro" id="IPR000434">
    <property type="entry name" value="PC1"/>
</dbReference>
<dbReference type="GeneTree" id="ENSGT00940000167780"/>
<dbReference type="InterPro" id="IPR014010">
    <property type="entry name" value="REJ_dom"/>
</dbReference>
<dbReference type="Gene3D" id="2.60.40.10">
    <property type="entry name" value="Immunoglobulins"/>
    <property type="match status" value="6"/>
</dbReference>
<dbReference type="SMART" id="SM00308">
    <property type="entry name" value="LH2"/>
    <property type="match status" value="1"/>
</dbReference>
<keyword evidence="14" id="KW-1185">Reference proteome</keyword>
<sequence length="3036" mass="332675">MQLFPGLWFSHAGQLVKVQLVVLPSPQLSLARVQILRPYCDPNHYLVPPCSSLLNPFSCCSPVPLCNTTGGCSVGLYWCHLLEVCVPITRPCSPYDSAAKHRGFALPPRYTAIPPFYHIVADLSLRINPSSEVKTMSDAEIMVYPDDIIAIQHTRASGTFLHCLDSEASSNSSWRQSYLSLQGSEWEGWWQGGLTPSSQKDQWVDGVVCDLSMSYVDTLGRGTELDGLFGFTHTEETTAPDIRPAATSPPPDSRSKLDLSVIHPLLDKHNQIHVLINVPTFIVVKLRSGQKARSFWSAPVLQTGVPFLPSCPEELALLTARVEAGSSVKFTWVIDDLERFAYEGESYSVAFRNPAEYKVTASNPVSSQTQQVVLMADHMTPLAEAEFLSVQGVVAVNATHLYTIRVKVDVSLPVTFDFKLQVQISNQHESIDASMKIDVHPLLRQVHISCAPPVPLVNHSLLLEASVEPSVDNVVYTWDFGDGSKSVQGINHRVSHTFGSAGLYNVTVCVNNALTTVTTWIMLGVMEKISGLSLSSSGSGEVNSAVAFRAQVATGSSLIWEYDFGDGFLLGNLTEDSISHVYKSPGNYTAVLTVSNVVNTVQESIKVEIYSLTIKEILPTECVMNRRDVEMAAVVTGNIPLLTFHWQFDDGSPLTVVTGKSKTIHYFPKPGIFHLNVTVFSSASSASFITSICVEAPITDVTVEASSDVAAVGEEVCFKVSVSPEQVTGYQFRWLNTSLRVGAPTGNSEKCLVFRDEGVEEISVEARNQVSDRTAKFIITIQKPVSQLSVVHEIQEENSLTANTPVAFWTVHCSGSNVSVLWDFGDGSPSEQKENVSHVFTSTGQFTVTATASNLVSRASATVTVSVVLPVSDLSLHTNQSFAAVGEDIVITAVSSVTSSMTYYWTVEGLTTTQQGSDQFSCSFPVAGVFQVKVVAQNLVSSSEATVIIQVLERIQGLQITCLTLTKKKYVPTKEEQQLTALISKGSNVTFQWLVTQSGRTLEMTGQGEKFKLSVDNPGEVSVRVKAHNQLGEASSDVLLVAVERVSSVRITASSTIVALEKSVNISVAVISGSDLQYLWFVDFDQLPLKTLAPWLLYHFTGLGSRPVTVVVQNVLSKNNDTKEFMVQEEVGEVDFKINGKLHPFYIDTFAAVLLHGVAPAGSDLHWHWGVGNTKDNILNSTNQTFNYTFSRADIYQVTLNVSNEINWKMVSHKVTVQDGITGLELSVSRDSLCHGEHVSFVPSVSTGSDVSFVLTLLNNDWIHSEDIVQAQYTTSSLPAGRYLVTLRARNLVSRAEVSSSLVVAENIHGLQLVGCCSAAVEVLQELTFRAVVPGGSPLNHTWTFDLNRLEPVRLSGQEVTFTPKESGLLSVSMEASNGGCFHVLTEKVLVEWPVRNISLHCHSKRTYVGHTVQFSARVEGGSNTSYTWDFGDSSEGLTTDTVVVSHVYYSPGKYSVSLQVYNNVSHMCSQTDVEVEELQCSSPGVSLGQRKFMIYRSRTNLIEVHVDNNCSTYKTIYQWEIFTGSDCTRGNRMTWSSPVDGASPVLFLPQRTLDVGQYWLLLTVSFQGTPVVIQRTANLTVLHSPLVPVIKGGSHKQWSSLTDLILDGSESEDPDVEPGAEDMLQYHWTFINMNSTNFVEQLIGSNSSRATVLNNHLHPGTVYTFTLTVYKPGREPASANQSVTVCEAPVLPVTVKCVSCFALSSRYTSGSTDLILVGQCEQCDDQTLYKWNVEVQNGMTFDLNDIAATTGSHSPKLVVRSGVLQPGLTYTFTLDVSQSGGGQRGSAGQTVSLSNPPRGGLCDLGPESDIYLLETVVTYNCSWKDDEGESSQLIFTFQVTPCQYISPECLKLTLYLRNKSQTQLWALVQHNNPQEIASYCIALTSHLNQALTSLPVSSLLDVDQISSALAVSTVRSLVNSRVPGEEPLLVSSPFLSTLGFQGDPSDLLCSGRANWSPQNGTVPSGGPCQFHIPTSLSAQLKSQRSEVVQVLFSMDGGLKSNVVLGAADPPISTSIVGMELTTPQGQLIPIRDLDPDQAIQVTLPNRYIVEQGRETGGGTDDKKRKETCLTVTVSTQREMNFTVTSVGGLDRSAGLYISFNFSLVSSICLFSSLCQYYNVEKGTWSSDGLQPLEGSTLQAARCLTQHLTIFGASLFVHPGAVVLLPPLQSEGPVRNIIVGIVCAVLLLAHLLVGLIAHKLDHIDSLRLSQVPLCGRPGLYHYRVLVKTGWRRGATTAHVGISLYGVNKSGSHHLQRDGAFQRGSLDQFHLETDDNLGEIWKIRVWHDNTLNPSWYVQHVVVWDTQTDHMFFFVLEDWLSVENHKNETVEKEVLASPEEMTEFHRVFNSQLMFGVRERHLWVSLWERPAHSCFTRGQRVTCSALVLHLYLAVGAAWFGAVGSEGDSGPVSAKTLLNAETMALGVSVAALVFPLQCLLCFLFRKAHSQVTVDVSVPPSPVCQSVEMDVYLGQTGLSSSSLLSLPNVYQSTSCSSWSDHSDDKSLCGTDPQMCPSPDGAGLYKCPSVLSVDSVASTFLPSPSPDSTRSYSTTRIVSRGPPSWFLPPWTLHVIYPLVAALLGTCLAVVGLYGSFFSRSVVLMWLVSALSAFLTSALLLEPLKQVCVQALVFTLLWRPVDPEVEDLLAQETTVVRGFGDHSAKVRPPCGYGLLQAKDEARKVRALQSLMKNCLCQLLFLWLVLMVNYQDSVEQRQGRLLQSTVRVTIDLTQYHGESGLFVCVSVLLEWAHREKITPHLTVYPLLAPSSSSGLDLHVALTVLLLLSALLIFFTELWPKAIEHSQSHHQLRHWFQLFLASLSLVTAMLQFCFLGTLGFVRRWLVIGRVLQRARGELWALTALLLLLVLLCTHLGNTLFSDSVEGFLSVHEAAVSSLSILRGQIVLQKLCKVQKVLGPLYGLLLRGGCLWILGRLCGAVLIRAYFRHRVKFEGMDVPLSRSSRESRLSNISSTLSSYRSPSLSSSSPRPPSSVLSVRSEDLSEWTMSNLDHLVPSVTALLSCFDRVNQVAEDIHDLEMKLEEVQ</sequence>
<dbReference type="InterPro" id="IPR002859">
    <property type="entry name" value="PKD/REJ-like"/>
</dbReference>
<dbReference type="Pfam" id="PF01477">
    <property type="entry name" value="PLAT"/>
    <property type="match status" value="1"/>
</dbReference>
<dbReference type="SMART" id="SM00303">
    <property type="entry name" value="GPS"/>
    <property type="match status" value="1"/>
</dbReference>
<feature type="domain" description="PKD" evidence="10">
    <location>
        <begin position="1409"/>
        <end position="1477"/>
    </location>
</feature>
<evidence type="ECO:0000259" key="12">
    <source>
        <dbReference type="PROSITE" id="PS51111"/>
    </source>
</evidence>
<dbReference type="PROSITE" id="PS50095">
    <property type="entry name" value="PLAT"/>
    <property type="match status" value="1"/>
</dbReference>
<feature type="domain" description="REJ" evidence="12">
    <location>
        <begin position="1481"/>
        <end position="1839"/>
    </location>
</feature>
<keyword evidence="4" id="KW-0677">Repeat</keyword>
<dbReference type="GO" id="GO:0005261">
    <property type="term" value="F:monoatomic cation channel activity"/>
    <property type="evidence" value="ECO:0007669"/>
    <property type="project" value="TreeGrafter"/>
</dbReference>
<feature type="transmembrane region" description="Helical" evidence="9">
    <location>
        <begin position="2418"/>
        <end position="2440"/>
    </location>
</feature>
<evidence type="ECO:0000313" key="13">
    <source>
        <dbReference type="Ensembl" id="ENSCSEP00000031668.1"/>
    </source>
</evidence>
<feature type="transmembrane region" description="Helical" evidence="9">
    <location>
        <begin position="2177"/>
        <end position="2197"/>
    </location>
</feature>
<reference evidence="13 14" key="1">
    <citation type="journal article" date="2014" name="Nat. Genet.">
        <title>Whole-genome sequence of a flatfish provides insights into ZW sex chromosome evolution and adaptation to a benthic lifestyle.</title>
        <authorList>
            <person name="Chen S."/>
            <person name="Zhang G."/>
            <person name="Shao C."/>
            <person name="Huang Q."/>
            <person name="Liu G."/>
            <person name="Zhang P."/>
            <person name="Song W."/>
            <person name="An N."/>
            <person name="Chalopin D."/>
            <person name="Volff J.N."/>
            <person name="Hong Y."/>
            <person name="Li Q."/>
            <person name="Sha Z."/>
            <person name="Zhou H."/>
            <person name="Xie M."/>
            <person name="Yu Q."/>
            <person name="Liu Y."/>
            <person name="Xiang H."/>
            <person name="Wang N."/>
            <person name="Wu K."/>
            <person name="Yang C."/>
            <person name="Zhou Q."/>
            <person name="Liao X."/>
            <person name="Yang L."/>
            <person name="Hu Q."/>
            <person name="Zhang J."/>
            <person name="Meng L."/>
            <person name="Jin L."/>
            <person name="Tian Y."/>
            <person name="Lian J."/>
            <person name="Yang J."/>
            <person name="Miao G."/>
            <person name="Liu S."/>
            <person name="Liang Z."/>
            <person name="Yan F."/>
            <person name="Li Y."/>
            <person name="Sun B."/>
            <person name="Zhang H."/>
            <person name="Zhang J."/>
            <person name="Zhu Y."/>
            <person name="Du M."/>
            <person name="Zhao Y."/>
            <person name="Schartl M."/>
            <person name="Tang Q."/>
            <person name="Wang J."/>
        </authorList>
    </citation>
    <scope>NUCLEOTIDE SEQUENCE</scope>
</reference>
<evidence type="ECO:0000256" key="7">
    <source>
        <dbReference type="PROSITE-ProRule" id="PRU00152"/>
    </source>
</evidence>
<dbReference type="Ensembl" id="ENSCSET00000032078.1">
    <property type="protein sequence ID" value="ENSCSEP00000031668.1"/>
    <property type="gene ID" value="ENSCSEG00000020286.1"/>
</dbReference>
<evidence type="ECO:0000256" key="8">
    <source>
        <dbReference type="SAM" id="MobiDB-lite"/>
    </source>
</evidence>
<feature type="transmembrane region" description="Helical" evidence="9">
    <location>
        <begin position="2378"/>
        <end position="2398"/>
    </location>
</feature>
<keyword evidence="6 9" id="KW-0472">Membrane</keyword>
<evidence type="ECO:0000313" key="14">
    <source>
        <dbReference type="Proteomes" id="UP000265120"/>
    </source>
</evidence>
<dbReference type="InterPro" id="IPR035986">
    <property type="entry name" value="PKD_dom_sf"/>
</dbReference>
<dbReference type="Proteomes" id="UP000265120">
    <property type="component" value="Chromosome 8"/>
</dbReference>
<evidence type="ECO:0000256" key="2">
    <source>
        <dbReference type="ARBA" id="ARBA00007200"/>
    </source>
</evidence>
<feature type="domain" description="PKD" evidence="10">
    <location>
        <begin position="814"/>
        <end position="874"/>
    </location>
</feature>
<evidence type="ECO:0000259" key="11">
    <source>
        <dbReference type="PROSITE" id="PS50095"/>
    </source>
</evidence>
<feature type="transmembrane region" description="Helical" evidence="9">
    <location>
        <begin position="2914"/>
        <end position="2937"/>
    </location>
</feature>
<feature type="domain" description="PKD" evidence="10">
    <location>
        <begin position="554"/>
        <end position="609"/>
    </location>
</feature>
<keyword evidence="3 9" id="KW-0812">Transmembrane</keyword>
<feature type="domain" description="PKD" evidence="10">
    <location>
        <begin position="1161"/>
        <end position="1224"/>
    </location>
</feature>
<dbReference type="Pfam" id="PF00801">
    <property type="entry name" value="PKD"/>
    <property type="match status" value="9"/>
</dbReference>
<dbReference type="InterPro" id="IPR001024">
    <property type="entry name" value="PLAT/LH2_dom"/>
</dbReference>
<evidence type="ECO:0000256" key="1">
    <source>
        <dbReference type="ARBA" id="ARBA00004141"/>
    </source>
</evidence>
<dbReference type="Pfam" id="PF02010">
    <property type="entry name" value="REJ"/>
    <property type="match status" value="1"/>
</dbReference>
<dbReference type="GO" id="GO:0006816">
    <property type="term" value="P:calcium ion transport"/>
    <property type="evidence" value="ECO:0007669"/>
    <property type="project" value="TreeGrafter"/>
</dbReference>
<feature type="transmembrane region" description="Helical" evidence="9">
    <location>
        <begin position="2849"/>
        <end position="2871"/>
    </location>
</feature>
<comment type="similarity">
    <text evidence="2">Belongs to the polycystin family.</text>
</comment>
<dbReference type="InterPro" id="IPR036392">
    <property type="entry name" value="PLAT/LH2_dom_sf"/>
</dbReference>
<evidence type="ECO:0000256" key="9">
    <source>
        <dbReference type="SAM" id="Phobius"/>
    </source>
</evidence>
<feature type="transmembrane region" description="Helical" evidence="9">
    <location>
        <begin position="2568"/>
        <end position="2590"/>
    </location>
</feature>
<dbReference type="GO" id="GO:0005929">
    <property type="term" value="C:cilium"/>
    <property type="evidence" value="ECO:0007669"/>
    <property type="project" value="UniProtKB-ARBA"/>
</dbReference>
<evidence type="ECO:0000256" key="4">
    <source>
        <dbReference type="ARBA" id="ARBA00022737"/>
    </source>
</evidence>
<comment type="caution">
    <text evidence="7">Lacks conserved residue(s) required for the propagation of feature annotation.</text>
</comment>
<dbReference type="Pfam" id="PF08016">
    <property type="entry name" value="PKD_channel"/>
    <property type="match status" value="1"/>
</dbReference>
<dbReference type="InterPro" id="IPR000203">
    <property type="entry name" value="GPS"/>
</dbReference>
<dbReference type="OMA" id="PWRQSYL"/>
<dbReference type="STRING" id="244447.ENSCSEP00000031668"/>
<accession>A0A3P8WW40</accession>
<dbReference type="PANTHER" id="PTHR46730:SF2">
    <property type="entry name" value="POLYCYSTIN-1 ISOFORM X1"/>
    <property type="match status" value="1"/>
</dbReference>
<name>A0A3P8WW40_CYNSE</name>
<dbReference type="PROSITE" id="PS50093">
    <property type="entry name" value="PKD"/>
    <property type="match status" value="6"/>
</dbReference>
<organism evidence="13 14">
    <name type="scientific">Cynoglossus semilaevis</name>
    <name type="common">Tongue sole</name>
    <dbReference type="NCBI Taxonomy" id="244447"/>
    <lineage>
        <taxon>Eukaryota</taxon>
        <taxon>Metazoa</taxon>
        <taxon>Chordata</taxon>
        <taxon>Craniata</taxon>
        <taxon>Vertebrata</taxon>
        <taxon>Euteleostomi</taxon>
        <taxon>Actinopterygii</taxon>
        <taxon>Neopterygii</taxon>
        <taxon>Teleostei</taxon>
        <taxon>Neoteleostei</taxon>
        <taxon>Acanthomorphata</taxon>
        <taxon>Carangaria</taxon>
        <taxon>Pleuronectiformes</taxon>
        <taxon>Pleuronectoidei</taxon>
        <taxon>Cynoglossidae</taxon>
        <taxon>Cynoglossinae</taxon>
        <taxon>Cynoglossus</taxon>
    </lineage>
</organism>
<dbReference type="SUPFAM" id="SSF49723">
    <property type="entry name" value="Lipase/lipooxygenase domain (PLAT/LH2 domain)"/>
    <property type="match status" value="1"/>
</dbReference>
<dbReference type="InterPro" id="IPR013783">
    <property type="entry name" value="Ig-like_fold"/>
</dbReference>
<dbReference type="SMART" id="SM00089">
    <property type="entry name" value="PKD"/>
    <property type="match status" value="11"/>
</dbReference>
<feature type="transmembrane region" description="Helical" evidence="9">
    <location>
        <begin position="2806"/>
        <end position="2829"/>
    </location>
</feature>
<keyword evidence="5 9" id="KW-1133">Transmembrane helix</keyword>
<dbReference type="PANTHER" id="PTHR46730">
    <property type="entry name" value="POLYCYSTIN-1"/>
    <property type="match status" value="1"/>
</dbReference>
<feature type="domain" description="PKD" evidence="10">
    <location>
        <begin position="472"/>
        <end position="519"/>
    </location>
</feature>
<feature type="domain" description="PLAT" evidence="11">
    <location>
        <begin position="2220"/>
        <end position="2332"/>
    </location>
</feature>
<feature type="transmembrane region" description="Helical" evidence="9">
    <location>
        <begin position="2596"/>
        <end position="2614"/>
    </location>
</feature>
<dbReference type="GO" id="GO:0005886">
    <property type="term" value="C:plasma membrane"/>
    <property type="evidence" value="ECO:0007669"/>
    <property type="project" value="TreeGrafter"/>
</dbReference>
<evidence type="ECO:0000256" key="5">
    <source>
        <dbReference type="ARBA" id="ARBA00022989"/>
    </source>
</evidence>
<proteinExistence type="inferred from homology"/>
<evidence type="ECO:0000256" key="3">
    <source>
        <dbReference type="ARBA" id="ARBA00022692"/>
    </source>
</evidence>
<reference evidence="13" key="3">
    <citation type="submission" date="2025-09" db="UniProtKB">
        <authorList>
            <consortium name="Ensembl"/>
        </authorList>
    </citation>
    <scope>IDENTIFICATION</scope>
</reference>
<dbReference type="InterPro" id="IPR022409">
    <property type="entry name" value="PKD/Chitinase_dom"/>
</dbReference>
<dbReference type="PROSITE" id="PS51111">
    <property type="entry name" value="REJ"/>
    <property type="match status" value="1"/>
</dbReference>
<feature type="region of interest" description="Disordered" evidence="8">
    <location>
        <begin position="2966"/>
        <end position="2986"/>
    </location>
</feature>
<dbReference type="InParanoid" id="A0A3P8WW40"/>
<dbReference type="InterPro" id="IPR000601">
    <property type="entry name" value="PKD_dom"/>
</dbReference>
<dbReference type="CDD" id="cd00146">
    <property type="entry name" value="PKD"/>
    <property type="match status" value="5"/>
</dbReference>
<feature type="transmembrane region" description="Helical" evidence="9">
    <location>
        <begin position="2766"/>
        <end position="2786"/>
    </location>
</feature>
<comment type="subcellular location">
    <subcellularLocation>
        <location evidence="1">Membrane</location>
        <topology evidence="1">Multi-pass membrane protein</topology>
    </subcellularLocation>
</comment>
<feature type="domain" description="PKD" evidence="10">
    <location>
        <begin position="640"/>
        <end position="701"/>
    </location>
</feature>
<dbReference type="Gene3D" id="2.60.60.20">
    <property type="entry name" value="PLAT/LH2 domain"/>
    <property type="match status" value="1"/>
</dbReference>
<protein>
    <submittedName>
        <fullName evidence="13">Polycystic kidney disease 1b</fullName>
    </submittedName>
</protein>
<evidence type="ECO:0000259" key="10">
    <source>
        <dbReference type="PROSITE" id="PS50093"/>
    </source>
</evidence>
<dbReference type="PRINTS" id="PR00500">
    <property type="entry name" value="POLYCYSTIN1"/>
</dbReference>
<reference evidence="13" key="2">
    <citation type="submission" date="2025-08" db="UniProtKB">
        <authorList>
            <consortium name="Ensembl"/>
        </authorList>
    </citation>
    <scope>IDENTIFICATION</scope>
</reference>
<dbReference type="SUPFAM" id="SSF49299">
    <property type="entry name" value="PKD domain"/>
    <property type="match status" value="8"/>
</dbReference>
<evidence type="ECO:0000256" key="6">
    <source>
        <dbReference type="ARBA" id="ARBA00023136"/>
    </source>
</evidence>